<evidence type="ECO:0000313" key="3">
    <source>
        <dbReference type="Proteomes" id="UP000484381"/>
    </source>
</evidence>
<evidence type="ECO:0000256" key="1">
    <source>
        <dbReference type="SAM" id="MobiDB-lite"/>
    </source>
</evidence>
<comment type="caution">
    <text evidence="2">The sequence shown here is derived from an EMBL/GenBank/DDBJ whole genome shotgun (WGS) entry which is preliminary data.</text>
</comment>
<dbReference type="EMBL" id="WHNP01000020">
    <property type="protein sequence ID" value="MPW19543.1"/>
    <property type="molecule type" value="Genomic_DNA"/>
</dbReference>
<feature type="compositionally biased region" description="Basic and acidic residues" evidence="1">
    <location>
        <begin position="48"/>
        <end position="58"/>
    </location>
</feature>
<accession>A0A7X1THP1</accession>
<protein>
    <submittedName>
        <fullName evidence="2">Uncharacterized protein</fullName>
    </submittedName>
</protein>
<dbReference type="RefSeq" id="WP_152761654.1">
    <property type="nucleotide sequence ID" value="NZ_WHNP01000020.1"/>
</dbReference>
<gene>
    <name evidence="2" type="ORF">GCT13_22205</name>
</gene>
<keyword evidence="3" id="KW-1185">Reference proteome</keyword>
<name>A0A7X1THP1_9BURK</name>
<evidence type="ECO:0000313" key="2">
    <source>
        <dbReference type="EMBL" id="MPW19543.1"/>
    </source>
</evidence>
<reference evidence="2 3" key="1">
    <citation type="submission" date="2019-10" db="EMBL/GenBank/DDBJ databases">
        <title>Paraburkholderia sp. isolated from nodules of Mimosa pudica from Brazilian Atlantic Forest soils.</title>
        <authorList>
            <person name="Paulitsch F."/>
            <person name="Hungria M."/>
            <person name="Dall'Agnol R."/>
        </authorList>
    </citation>
    <scope>NUCLEOTIDE SEQUENCE [LARGE SCALE GENOMIC DNA]</scope>
    <source>
        <strain evidence="2 3">CNPSo 3157</strain>
    </source>
</reference>
<dbReference type="AlphaFoldDB" id="A0A7X1THP1"/>
<dbReference type="Proteomes" id="UP000484381">
    <property type="component" value="Unassembled WGS sequence"/>
</dbReference>
<proteinExistence type="predicted"/>
<sequence length="81" mass="8954">MSENKKGTLYSFATLGARTERVQLCHPRKLPLAFVGSELDNGDTITDSPEHKGEASRRFVNTRNEKELKSELVYGGVEAGD</sequence>
<organism evidence="2 3">
    <name type="scientific">Paraburkholderia franconis</name>
    <dbReference type="NCBI Taxonomy" id="2654983"/>
    <lineage>
        <taxon>Bacteria</taxon>
        <taxon>Pseudomonadati</taxon>
        <taxon>Pseudomonadota</taxon>
        <taxon>Betaproteobacteria</taxon>
        <taxon>Burkholderiales</taxon>
        <taxon>Burkholderiaceae</taxon>
        <taxon>Paraburkholderia</taxon>
    </lineage>
</organism>
<feature type="region of interest" description="Disordered" evidence="1">
    <location>
        <begin position="39"/>
        <end position="58"/>
    </location>
</feature>